<protein>
    <submittedName>
        <fullName evidence="8">G3E family GTPase</fullName>
    </submittedName>
</protein>
<evidence type="ECO:0000259" key="7">
    <source>
        <dbReference type="SMART" id="SM00833"/>
    </source>
</evidence>
<dbReference type="SMART" id="SM00833">
    <property type="entry name" value="CobW_C"/>
    <property type="match status" value="1"/>
</dbReference>
<feature type="domain" description="CobW C-terminal" evidence="7">
    <location>
        <begin position="218"/>
        <end position="314"/>
    </location>
</feature>
<evidence type="ECO:0000313" key="8">
    <source>
        <dbReference type="EMBL" id="PTM77249.1"/>
    </source>
</evidence>
<dbReference type="EMBL" id="PZZW01000006">
    <property type="protein sequence ID" value="PTM77249.1"/>
    <property type="molecule type" value="Genomic_DNA"/>
</dbReference>
<evidence type="ECO:0000256" key="2">
    <source>
        <dbReference type="ARBA" id="ARBA00022801"/>
    </source>
</evidence>
<dbReference type="InterPro" id="IPR027417">
    <property type="entry name" value="P-loop_NTPase"/>
</dbReference>
<dbReference type="PANTHER" id="PTHR13748">
    <property type="entry name" value="COBW-RELATED"/>
    <property type="match status" value="1"/>
</dbReference>
<keyword evidence="2" id="KW-0378">Hydrolase</keyword>
<evidence type="ECO:0000256" key="3">
    <source>
        <dbReference type="ARBA" id="ARBA00023186"/>
    </source>
</evidence>
<evidence type="ECO:0000313" key="9">
    <source>
        <dbReference type="Proteomes" id="UP000240800"/>
    </source>
</evidence>
<evidence type="ECO:0000256" key="5">
    <source>
        <dbReference type="ARBA" id="ARBA00045658"/>
    </source>
</evidence>
<dbReference type="InterPro" id="IPR036627">
    <property type="entry name" value="CobW-likC_sf"/>
</dbReference>
<dbReference type="InterPro" id="IPR011629">
    <property type="entry name" value="CobW-like_C"/>
</dbReference>
<accession>A0ABX5J9L0</accession>
<sequence>MTEARRDGRLPLTLVGGFLGAGKSTWLRHQLHAGRFARHHLLVNEAAETPVDNLLLGGAARLTLLAGGCACCEGQAQLRAALRAICETESGPEAGGIEGILLETSGLADPGAIAAMLAADPVLVRRLALAETLVLVDAAHGTAQLATEPLARAQIEAAGRLVLTKPAAAPDLARLAATLRALSPEAELSAAERGVPVPLPADGAEPCPLPPLAAAAPIRPHRLRIGAEGGWVALSTWLSALLQARGEDVVRVKGVVRTPAGRLLLQSVRRMVQPPEILPEGTDLPGPAPEEGTLVLIGRNIDEDRLARSWNIYGG</sequence>
<comment type="catalytic activity">
    <reaction evidence="6">
        <text>GTP + H2O = GDP + phosphate + H(+)</text>
        <dbReference type="Rhea" id="RHEA:19669"/>
        <dbReference type="ChEBI" id="CHEBI:15377"/>
        <dbReference type="ChEBI" id="CHEBI:15378"/>
        <dbReference type="ChEBI" id="CHEBI:37565"/>
        <dbReference type="ChEBI" id="CHEBI:43474"/>
        <dbReference type="ChEBI" id="CHEBI:58189"/>
    </reaction>
    <physiologicalReaction direction="left-to-right" evidence="6">
        <dbReference type="Rhea" id="RHEA:19670"/>
    </physiologicalReaction>
</comment>
<dbReference type="Proteomes" id="UP000240800">
    <property type="component" value="Unassembled WGS sequence"/>
</dbReference>
<comment type="caution">
    <text evidence="8">The sequence shown here is derived from an EMBL/GenBank/DDBJ whole genome shotgun (WGS) entry which is preliminary data.</text>
</comment>
<dbReference type="InterPro" id="IPR003495">
    <property type="entry name" value="CobW/HypB/UreG_nucleotide-bd"/>
</dbReference>
<keyword evidence="9" id="KW-1185">Reference proteome</keyword>
<reference evidence="8 9" key="1">
    <citation type="submission" date="2018-04" db="EMBL/GenBank/DDBJ databases">
        <title>Genomic Encyclopedia of Type Strains, Phase III (KMG-III): the genomes of soil and plant-associated and newly described type strains.</title>
        <authorList>
            <person name="Whitman W."/>
        </authorList>
    </citation>
    <scope>NUCLEOTIDE SEQUENCE [LARGE SCALE GENOMIC DNA]</scope>
    <source>
        <strain evidence="8 9">JA192</strain>
    </source>
</reference>
<dbReference type="CDD" id="cd03112">
    <property type="entry name" value="CobW-like"/>
    <property type="match status" value="1"/>
</dbReference>
<keyword evidence="3" id="KW-0143">Chaperone</keyword>
<comment type="function">
    <text evidence="5">Zinc chaperone that directly transfers zinc cofactor to target proteins, thereby activating them. Zinc is transferred from the CXCC motif in the GTPase domain to the zinc binding site in target proteins in a process requiring GTP hydrolysis.</text>
</comment>
<evidence type="ECO:0000256" key="4">
    <source>
        <dbReference type="ARBA" id="ARBA00034320"/>
    </source>
</evidence>
<dbReference type="Pfam" id="PF07683">
    <property type="entry name" value="CobW_C"/>
    <property type="match status" value="1"/>
</dbReference>
<evidence type="ECO:0000256" key="6">
    <source>
        <dbReference type="ARBA" id="ARBA00049117"/>
    </source>
</evidence>
<dbReference type="Gene3D" id="3.40.50.300">
    <property type="entry name" value="P-loop containing nucleotide triphosphate hydrolases"/>
    <property type="match status" value="1"/>
</dbReference>
<comment type="similarity">
    <text evidence="4">Belongs to the SIMIBI class G3E GTPase family. ZNG1 subfamily.</text>
</comment>
<dbReference type="InterPro" id="IPR051316">
    <property type="entry name" value="Zinc-reg_GTPase_activator"/>
</dbReference>
<gene>
    <name evidence="8" type="ORF">C8J29_106176</name>
</gene>
<dbReference type="SUPFAM" id="SSF90002">
    <property type="entry name" value="Hypothetical protein YjiA, C-terminal domain"/>
    <property type="match status" value="1"/>
</dbReference>
<name>A0ABX5J9L0_9RHOB</name>
<dbReference type="RefSeq" id="WP_170118035.1">
    <property type="nucleotide sequence ID" value="NZ_PZZW01000006.1"/>
</dbReference>
<evidence type="ECO:0000256" key="1">
    <source>
        <dbReference type="ARBA" id="ARBA00022741"/>
    </source>
</evidence>
<organism evidence="8 9">
    <name type="scientific">Cereibacter johrii</name>
    <dbReference type="NCBI Taxonomy" id="445629"/>
    <lineage>
        <taxon>Bacteria</taxon>
        <taxon>Pseudomonadati</taxon>
        <taxon>Pseudomonadota</taxon>
        <taxon>Alphaproteobacteria</taxon>
        <taxon>Rhodobacterales</taxon>
        <taxon>Paracoccaceae</taxon>
        <taxon>Cereibacter</taxon>
    </lineage>
</organism>
<proteinExistence type="inferred from homology"/>
<keyword evidence="1" id="KW-0547">Nucleotide-binding</keyword>
<dbReference type="Gene3D" id="3.30.1220.10">
    <property type="entry name" value="CobW-like, C-terminal domain"/>
    <property type="match status" value="1"/>
</dbReference>
<dbReference type="Pfam" id="PF02492">
    <property type="entry name" value="cobW"/>
    <property type="match status" value="1"/>
</dbReference>
<dbReference type="SUPFAM" id="SSF52540">
    <property type="entry name" value="P-loop containing nucleoside triphosphate hydrolases"/>
    <property type="match status" value="1"/>
</dbReference>